<protein>
    <submittedName>
        <fullName evidence="1">Uncharacterized protein</fullName>
    </submittedName>
</protein>
<evidence type="ECO:0000313" key="1">
    <source>
        <dbReference type="EMBL" id="ALF00636.1"/>
    </source>
</evidence>
<name>A0A0M4R0A6_9CAUD</name>
<reference evidence="1 2" key="1">
    <citation type="submission" date="2015-08" db="EMBL/GenBank/DDBJ databases">
        <authorList>
            <person name="Barekzi N."/>
            <person name="Doss J.H."/>
            <person name="Bluford J."/>
            <person name="Fizer S."/>
            <person name="Garofalo A.E."/>
            <person name="Gasalao M.B."/>
            <person name="Griffin J."/>
            <person name="Henderson C.M."/>
            <person name="Hyre A.N."/>
            <person name="Irons L.B."/>
            <person name="Jafree E."/>
            <person name="Kanda K."/>
            <person name="Matthews D."/>
            <person name="Mclaren B."/>
            <person name="Moriarty A."/>
            <person name="Northam N."/>
            <person name="Ryan M."/>
            <person name="Smith D.E."/>
            <person name="Vanselow D."/>
            <person name="Welch J."/>
            <person name="Gauthier D."/>
            <person name="Anders K.R."/>
            <person name="Bradley K.W."/>
            <person name="Asai D.J."/>
            <person name="Bowman C.A."/>
            <person name="Russell D.A."/>
            <person name="Pope W.H."/>
            <person name="Jacobs-Sera D."/>
            <person name="Hendrix R.W."/>
            <person name="Hatfull G.F."/>
        </authorList>
    </citation>
    <scope>NUCLEOTIDE SEQUENCE [LARGE SCALE GENOMIC DNA]</scope>
</reference>
<evidence type="ECO:0000313" key="2">
    <source>
        <dbReference type="Proteomes" id="UP000221469"/>
    </source>
</evidence>
<gene>
    <name evidence="1" type="ORF">SEA_BRICOLE_130</name>
</gene>
<dbReference type="Proteomes" id="UP000221469">
    <property type="component" value="Segment"/>
</dbReference>
<sequence length="84" mass="9672">MTDRTRLEQRLAWALHGIRQSWGYADSARQVLDQLADAFPGEVEAAARISHLEGELRSMEFQRDTARAQLRAHIARAERKAERQ</sequence>
<accession>A0A0M4R0A6</accession>
<proteinExistence type="predicted"/>
<organism evidence="1 2">
    <name type="scientific">Mycobacterium phage Bricole</name>
    <dbReference type="NCBI Taxonomy" id="1718601"/>
    <lineage>
        <taxon>Viruses</taxon>
        <taxon>Duplodnaviria</taxon>
        <taxon>Heunggongvirae</taxon>
        <taxon>Uroviricota</taxon>
        <taxon>Caudoviricetes</taxon>
        <taxon>Vilmaviridae</taxon>
        <taxon>Mclasvirinae</taxon>
        <taxon>Bongovirus</taxon>
        <taxon>Bongovirus bongo</taxon>
    </lineage>
</organism>
<dbReference type="EMBL" id="KT591491">
    <property type="protein sequence ID" value="ALF00636.1"/>
    <property type="molecule type" value="Genomic_DNA"/>
</dbReference>